<dbReference type="VEuPathDB" id="VectorBase:GPAI017699"/>
<protein>
    <submittedName>
        <fullName evidence="1">Uncharacterized protein</fullName>
    </submittedName>
</protein>
<accession>A0A1A9ZKM9</accession>
<dbReference type="EnsemblMetazoa" id="GPAI017699-RA">
    <property type="protein sequence ID" value="GPAI017699-PA"/>
    <property type="gene ID" value="GPAI017699"/>
</dbReference>
<dbReference type="Proteomes" id="UP000092445">
    <property type="component" value="Unassembled WGS sequence"/>
</dbReference>
<evidence type="ECO:0000313" key="2">
    <source>
        <dbReference type="Proteomes" id="UP000092445"/>
    </source>
</evidence>
<evidence type="ECO:0000313" key="1">
    <source>
        <dbReference type="EnsemblMetazoa" id="GPAI017699-PA"/>
    </source>
</evidence>
<keyword evidence="2" id="KW-1185">Reference proteome</keyword>
<name>A0A1A9ZKM9_GLOPL</name>
<sequence>MYCYHILWSSPNLVRSTNQSKNCFENVFSRAHGPQLAFMLSTFNLNQKLAPSNSKDDECCDNTTEGLSNVVNDQAIFTTASTYTLLGRNYYKQTILWEVDFFCFKNSISQVKLQHFILHSMIQHSSVSVPPFQQLHPSCTTALPYTTDPRLTDGNSEE</sequence>
<dbReference type="AlphaFoldDB" id="A0A1A9ZKM9"/>
<organism evidence="1 2">
    <name type="scientific">Glossina pallidipes</name>
    <name type="common">Tsetse fly</name>
    <dbReference type="NCBI Taxonomy" id="7398"/>
    <lineage>
        <taxon>Eukaryota</taxon>
        <taxon>Metazoa</taxon>
        <taxon>Ecdysozoa</taxon>
        <taxon>Arthropoda</taxon>
        <taxon>Hexapoda</taxon>
        <taxon>Insecta</taxon>
        <taxon>Pterygota</taxon>
        <taxon>Neoptera</taxon>
        <taxon>Endopterygota</taxon>
        <taxon>Diptera</taxon>
        <taxon>Brachycera</taxon>
        <taxon>Muscomorpha</taxon>
        <taxon>Hippoboscoidea</taxon>
        <taxon>Glossinidae</taxon>
        <taxon>Glossina</taxon>
    </lineage>
</organism>
<proteinExistence type="predicted"/>
<reference evidence="1" key="2">
    <citation type="submission" date="2020-05" db="UniProtKB">
        <authorList>
            <consortium name="EnsemblMetazoa"/>
        </authorList>
    </citation>
    <scope>IDENTIFICATION</scope>
    <source>
        <strain evidence="1">IAEA</strain>
    </source>
</reference>
<reference evidence="2" key="1">
    <citation type="submission" date="2014-03" db="EMBL/GenBank/DDBJ databases">
        <authorList>
            <person name="Aksoy S."/>
            <person name="Warren W."/>
            <person name="Wilson R.K."/>
        </authorList>
    </citation>
    <scope>NUCLEOTIDE SEQUENCE [LARGE SCALE GENOMIC DNA]</scope>
    <source>
        <strain evidence="2">IAEA</strain>
    </source>
</reference>